<protein>
    <recommendedName>
        <fullName evidence="1">ATP-dependent DNA helicase</fullName>
        <ecNumber evidence="1">5.6.2.3</ecNumber>
    </recommendedName>
</protein>
<evidence type="ECO:0000259" key="2">
    <source>
        <dbReference type="Pfam" id="PF05970"/>
    </source>
</evidence>
<keyword evidence="1" id="KW-0227">DNA damage</keyword>
<dbReference type="SUPFAM" id="SSF52540">
    <property type="entry name" value="P-loop containing nucleoside triphosphate hydrolases"/>
    <property type="match status" value="1"/>
</dbReference>
<keyword evidence="1" id="KW-0347">Helicase</keyword>
<gene>
    <name evidence="3" type="ORF">NEOLEDRAFT_1035141</name>
</gene>
<evidence type="ECO:0000256" key="1">
    <source>
        <dbReference type="RuleBase" id="RU363044"/>
    </source>
</evidence>
<keyword evidence="4" id="KW-1185">Reference proteome</keyword>
<dbReference type="STRING" id="1314782.A0A165QSW3"/>
<dbReference type="InterPro" id="IPR010285">
    <property type="entry name" value="DNA_helicase_pif1-like_DEAD"/>
</dbReference>
<keyword evidence="1" id="KW-0067">ATP-binding</keyword>
<dbReference type="GO" id="GO:0043139">
    <property type="term" value="F:5'-3' DNA helicase activity"/>
    <property type="evidence" value="ECO:0007669"/>
    <property type="project" value="UniProtKB-EC"/>
</dbReference>
<reference evidence="3 4" key="1">
    <citation type="journal article" date="2016" name="Mol. Biol. Evol.">
        <title>Comparative Genomics of Early-Diverging Mushroom-Forming Fungi Provides Insights into the Origins of Lignocellulose Decay Capabilities.</title>
        <authorList>
            <person name="Nagy L.G."/>
            <person name="Riley R."/>
            <person name="Tritt A."/>
            <person name="Adam C."/>
            <person name="Daum C."/>
            <person name="Floudas D."/>
            <person name="Sun H."/>
            <person name="Yadav J.S."/>
            <person name="Pangilinan J."/>
            <person name="Larsson K.H."/>
            <person name="Matsuura K."/>
            <person name="Barry K."/>
            <person name="Labutti K."/>
            <person name="Kuo R."/>
            <person name="Ohm R.A."/>
            <person name="Bhattacharya S.S."/>
            <person name="Shirouzu T."/>
            <person name="Yoshinaga Y."/>
            <person name="Martin F.M."/>
            <person name="Grigoriev I.V."/>
            <person name="Hibbett D.S."/>
        </authorList>
    </citation>
    <scope>NUCLEOTIDE SEQUENCE [LARGE SCALE GENOMIC DNA]</scope>
    <source>
        <strain evidence="3 4">HHB14362 ss-1</strain>
    </source>
</reference>
<feature type="non-terminal residue" evidence="3">
    <location>
        <position position="275"/>
    </location>
</feature>
<dbReference type="InterPro" id="IPR051055">
    <property type="entry name" value="PIF1_helicase"/>
</dbReference>
<dbReference type="InterPro" id="IPR027417">
    <property type="entry name" value="P-loop_NTPase"/>
</dbReference>
<dbReference type="EMBL" id="KV425591">
    <property type="protein sequence ID" value="KZT22832.1"/>
    <property type="molecule type" value="Genomic_DNA"/>
</dbReference>
<comment type="catalytic activity">
    <reaction evidence="1">
        <text>ATP + H2O = ADP + phosphate + H(+)</text>
        <dbReference type="Rhea" id="RHEA:13065"/>
        <dbReference type="ChEBI" id="CHEBI:15377"/>
        <dbReference type="ChEBI" id="CHEBI:15378"/>
        <dbReference type="ChEBI" id="CHEBI:30616"/>
        <dbReference type="ChEBI" id="CHEBI:43474"/>
        <dbReference type="ChEBI" id="CHEBI:456216"/>
        <dbReference type="EC" id="5.6.2.3"/>
    </reaction>
</comment>
<accession>A0A165QSW3</accession>
<dbReference type="GO" id="GO:0005524">
    <property type="term" value="F:ATP binding"/>
    <property type="evidence" value="ECO:0007669"/>
    <property type="project" value="UniProtKB-KW"/>
</dbReference>
<keyword evidence="1" id="KW-0233">DNA recombination</keyword>
<name>A0A165QSW3_9AGAM</name>
<evidence type="ECO:0000313" key="4">
    <source>
        <dbReference type="Proteomes" id="UP000076761"/>
    </source>
</evidence>
<organism evidence="3 4">
    <name type="scientific">Neolentinus lepideus HHB14362 ss-1</name>
    <dbReference type="NCBI Taxonomy" id="1314782"/>
    <lineage>
        <taxon>Eukaryota</taxon>
        <taxon>Fungi</taxon>
        <taxon>Dikarya</taxon>
        <taxon>Basidiomycota</taxon>
        <taxon>Agaricomycotina</taxon>
        <taxon>Agaricomycetes</taxon>
        <taxon>Gloeophyllales</taxon>
        <taxon>Gloeophyllaceae</taxon>
        <taxon>Neolentinus</taxon>
    </lineage>
</organism>
<dbReference type="GO" id="GO:0000723">
    <property type="term" value="P:telomere maintenance"/>
    <property type="evidence" value="ECO:0007669"/>
    <property type="project" value="InterPro"/>
</dbReference>
<keyword evidence="1" id="KW-0547">Nucleotide-binding</keyword>
<dbReference type="OrthoDB" id="2986975at2759"/>
<dbReference type="Pfam" id="PF05970">
    <property type="entry name" value="PIF1"/>
    <property type="match status" value="1"/>
</dbReference>
<sequence>MSDCARRNLTAYHRSRRYTVLDKDSIIAKDFFSQLERNCSSARAGAGIATDEPFGGLNVILCGDFHQFPPVSRKASSALYYPNHVANTDTEDDRSGRLLYEAFNIVMLLKEQVRVTDPVWLDFLWHLRRGQVRDHHIEMLRRLIITHPECPPTNFGIEPWSTAALVTPRHAVREAWNQAAVEKHCRNMQRQLFICPAEDSANRRPLNMNEQFAVASYIHKCRKNGRRLLPDEVPLTVGMKVMVTLNLATDLDIANGARGEITRIVLDPEEPPVAD</sequence>
<evidence type="ECO:0000313" key="3">
    <source>
        <dbReference type="EMBL" id="KZT22832.1"/>
    </source>
</evidence>
<feature type="domain" description="DNA helicase Pif1-like DEAD-box helicase" evidence="2">
    <location>
        <begin position="18"/>
        <end position="78"/>
    </location>
</feature>
<comment type="similarity">
    <text evidence="1">Belongs to the helicase family.</text>
</comment>
<dbReference type="AlphaFoldDB" id="A0A165QSW3"/>
<dbReference type="GO" id="GO:0006310">
    <property type="term" value="P:DNA recombination"/>
    <property type="evidence" value="ECO:0007669"/>
    <property type="project" value="UniProtKB-KW"/>
</dbReference>
<keyword evidence="1" id="KW-0234">DNA repair</keyword>
<dbReference type="GO" id="GO:0006281">
    <property type="term" value="P:DNA repair"/>
    <property type="evidence" value="ECO:0007669"/>
    <property type="project" value="UniProtKB-KW"/>
</dbReference>
<dbReference type="EC" id="5.6.2.3" evidence="1"/>
<proteinExistence type="inferred from homology"/>
<comment type="cofactor">
    <cofactor evidence="1">
        <name>Mg(2+)</name>
        <dbReference type="ChEBI" id="CHEBI:18420"/>
    </cofactor>
</comment>
<dbReference type="InParanoid" id="A0A165QSW3"/>
<keyword evidence="1" id="KW-0378">Hydrolase</keyword>
<dbReference type="PANTHER" id="PTHR47642">
    <property type="entry name" value="ATP-DEPENDENT DNA HELICASE"/>
    <property type="match status" value="1"/>
</dbReference>
<dbReference type="GO" id="GO:0016887">
    <property type="term" value="F:ATP hydrolysis activity"/>
    <property type="evidence" value="ECO:0007669"/>
    <property type="project" value="RHEA"/>
</dbReference>
<dbReference type="Proteomes" id="UP000076761">
    <property type="component" value="Unassembled WGS sequence"/>
</dbReference>